<protein>
    <submittedName>
        <fullName evidence="1">Uncharacterized protein</fullName>
    </submittedName>
</protein>
<dbReference type="RefSeq" id="WP_271921430.1">
    <property type="nucleotide sequence ID" value="NZ_JAQLWV010000141.1"/>
</dbReference>
<sequence length="178" mass="20064">MQKTEFIRQLNELVPRPNPVTTEALYRFDRECAETEYIDMLTALRVVARNFSEETLLGAYEIIQHQNAALPSELFAAAVYLQAGRTPAEVSGLAREGRLMGFFGPERPEEPSRIATCTIVESGQEQRFYTMDFGRFNPQHALKRAITYGRETGISATQAMARLTMDQPEFAEKPGGPR</sequence>
<gene>
    <name evidence="1" type="ORF">PNE06_25615</name>
</gene>
<accession>A0AAW6CU18</accession>
<feature type="non-terminal residue" evidence="1">
    <location>
        <position position="178"/>
    </location>
</feature>
<dbReference type="EMBL" id="JAQLWV010000141">
    <property type="protein sequence ID" value="MDB7936452.1"/>
    <property type="molecule type" value="Genomic_DNA"/>
</dbReference>
<comment type="caution">
    <text evidence="1">The sequence shown here is derived from an EMBL/GenBank/DDBJ whole genome shotgun (WGS) entry which is preliminary data.</text>
</comment>
<dbReference type="Proteomes" id="UP001211173">
    <property type="component" value="Unassembled WGS sequence"/>
</dbReference>
<evidence type="ECO:0000313" key="2">
    <source>
        <dbReference type="Proteomes" id="UP001211173"/>
    </source>
</evidence>
<evidence type="ECO:0000313" key="1">
    <source>
        <dbReference type="EMBL" id="MDB7936452.1"/>
    </source>
</evidence>
<organism evidence="1 2">
    <name type="scientific">Flavonifractor plautii</name>
    <name type="common">Fusobacterium plautii</name>
    <dbReference type="NCBI Taxonomy" id="292800"/>
    <lineage>
        <taxon>Bacteria</taxon>
        <taxon>Bacillati</taxon>
        <taxon>Bacillota</taxon>
        <taxon>Clostridia</taxon>
        <taxon>Eubacteriales</taxon>
        <taxon>Oscillospiraceae</taxon>
        <taxon>Flavonifractor</taxon>
    </lineage>
</organism>
<name>A0AAW6CU18_FLAPL</name>
<reference evidence="1" key="1">
    <citation type="submission" date="2023-01" db="EMBL/GenBank/DDBJ databases">
        <title>Human gut microbiome strain richness.</title>
        <authorList>
            <person name="Chen-Liaw A."/>
        </authorList>
    </citation>
    <scope>NUCLEOTIDE SEQUENCE</scope>
    <source>
        <strain evidence="1">1001287st1_F4_1001285I_161205</strain>
    </source>
</reference>
<proteinExistence type="predicted"/>
<dbReference type="AlphaFoldDB" id="A0AAW6CU18"/>